<dbReference type="GO" id="GO:0016787">
    <property type="term" value="F:hydrolase activity"/>
    <property type="evidence" value="ECO:0007669"/>
    <property type="project" value="UniProtKB-KW"/>
</dbReference>
<dbReference type="EMBL" id="JBHSDU010000001">
    <property type="protein sequence ID" value="MFC4307965.1"/>
    <property type="molecule type" value="Genomic_DNA"/>
</dbReference>
<accession>A0ABV8SLQ8</accession>
<keyword evidence="3" id="KW-0378">Hydrolase</keyword>
<keyword evidence="4" id="KW-1185">Reference proteome</keyword>
<dbReference type="InterPro" id="IPR050491">
    <property type="entry name" value="AmpC-like"/>
</dbReference>
<name>A0ABV8SLQ8_9GAMM</name>
<evidence type="ECO:0000313" key="4">
    <source>
        <dbReference type="Proteomes" id="UP001595904"/>
    </source>
</evidence>
<dbReference type="PANTHER" id="PTHR46825:SF9">
    <property type="entry name" value="BETA-LACTAMASE-RELATED DOMAIN-CONTAINING PROTEIN"/>
    <property type="match status" value="1"/>
</dbReference>
<dbReference type="InterPro" id="IPR012338">
    <property type="entry name" value="Beta-lactam/transpept-like"/>
</dbReference>
<dbReference type="Pfam" id="PF00144">
    <property type="entry name" value="Beta-lactamase"/>
    <property type="match status" value="1"/>
</dbReference>
<feature type="domain" description="Beta-lactamase-related" evidence="2">
    <location>
        <begin position="32"/>
        <end position="359"/>
    </location>
</feature>
<organism evidence="3 4">
    <name type="scientific">Steroidobacter flavus</name>
    <dbReference type="NCBI Taxonomy" id="1842136"/>
    <lineage>
        <taxon>Bacteria</taxon>
        <taxon>Pseudomonadati</taxon>
        <taxon>Pseudomonadota</taxon>
        <taxon>Gammaproteobacteria</taxon>
        <taxon>Steroidobacterales</taxon>
        <taxon>Steroidobacteraceae</taxon>
        <taxon>Steroidobacter</taxon>
    </lineage>
</organism>
<sequence length="494" mass="54263">MRVNRSILRGWLGIGCALLLGTGAQADDFDGVRQQIRDAMVEQNIPSIAVAVARNSQILWEEGFGWADVAKRVPADAHTMYSLASISKPITATALMILVERGAIDLDKPMNDYLGAQKLTSPAFDVRQATVRRVANHTSGLPLHYQFFYDDEKVTRPTMDESIRRYGTLVREPGENWLYSNFGYGLLEYAIERASGKSYPQFMREELFAPLGLTETIAERPSASDGRAAERYGVGVNRHQVPFYDFDHRGASAIYMSAHDLVRFGMFHLDGKLAGQKRQVLKQATLARMLDQAVASDSEGKRTYGIGWGIGEMHGLQQFGHTGGMAGVRTQLSIYLESKTVVVILTNASGPDIRAIDNAIMHTVLPETILKDRQSTLPASLTGRWTGAVQTYTGTTPVELQVKEDGAVLARVGKRPLRVVDEVALGKDGLLQLSNIEGDVGTPDAARYPYTLSFTLKQRGTDKLNGSVSTLSRDLPDRAGNALSYWVALSKAEH</sequence>
<dbReference type="PANTHER" id="PTHR46825">
    <property type="entry name" value="D-ALANYL-D-ALANINE-CARBOXYPEPTIDASE/ENDOPEPTIDASE AMPH"/>
    <property type="match status" value="1"/>
</dbReference>
<dbReference type="Gene3D" id="3.40.710.10">
    <property type="entry name" value="DD-peptidase/beta-lactamase superfamily"/>
    <property type="match status" value="1"/>
</dbReference>
<evidence type="ECO:0000256" key="1">
    <source>
        <dbReference type="SAM" id="SignalP"/>
    </source>
</evidence>
<gene>
    <name evidence="3" type="ORF">ACFPN2_02620</name>
</gene>
<protein>
    <submittedName>
        <fullName evidence="3">Serine hydrolase domain-containing protein</fullName>
        <ecNumber evidence="3">3.-.-.-</ecNumber>
    </submittedName>
</protein>
<dbReference type="SUPFAM" id="SSF56601">
    <property type="entry name" value="beta-lactamase/transpeptidase-like"/>
    <property type="match status" value="1"/>
</dbReference>
<comment type="caution">
    <text evidence="3">The sequence shown here is derived from an EMBL/GenBank/DDBJ whole genome shotgun (WGS) entry which is preliminary data.</text>
</comment>
<feature type="chain" id="PRO_5045456199" evidence="1">
    <location>
        <begin position="27"/>
        <end position="494"/>
    </location>
</feature>
<dbReference type="RefSeq" id="WP_380594687.1">
    <property type="nucleotide sequence ID" value="NZ_JBHSDU010000001.1"/>
</dbReference>
<proteinExistence type="predicted"/>
<evidence type="ECO:0000313" key="3">
    <source>
        <dbReference type="EMBL" id="MFC4307965.1"/>
    </source>
</evidence>
<dbReference type="EC" id="3.-.-.-" evidence="3"/>
<dbReference type="Proteomes" id="UP001595904">
    <property type="component" value="Unassembled WGS sequence"/>
</dbReference>
<evidence type="ECO:0000259" key="2">
    <source>
        <dbReference type="Pfam" id="PF00144"/>
    </source>
</evidence>
<keyword evidence="1" id="KW-0732">Signal</keyword>
<dbReference type="InterPro" id="IPR001466">
    <property type="entry name" value="Beta-lactam-related"/>
</dbReference>
<feature type="signal peptide" evidence="1">
    <location>
        <begin position="1"/>
        <end position="26"/>
    </location>
</feature>
<reference evidence="4" key="1">
    <citation type="journal article" date="2019" name="Int. J. Syst. Evol. Microbiol.">
        <title>The Global Catalogue of Microorganisms (GCM) 10K type strain sequencing project: providing services to taxonomists for standard genome sequencing and annotation.</title>
        <authorList>
            <consortium name="The Broad Institute Genomics Platform"/>
            <consortium name="The Broad Institute Genome Sequencing Center for Infectious Disease"/>
            <person name="Wu L."/>
            <person name="Ma J."/>
        </authorList>
    </citation>
    <scope>NUCLEOTIDE SEQUENCE [LARGE SCALE GENOMIC DNA]</scope>
    <source>
        <strain evidence="4">CGMCC 1.10759</strain>
    </source>
</reference>